<dbReference type="PROSITE" id="PS51419">
    <property type="entry name" value="RAB"/>
    <property type="match status" value="1"/>
</dbReference>
<dbReference type="PANTHER" id="PTHR47979">
    <property type="entry name" value="DRAB11-RELATED"/>
    <property type="match status" value="1"/>
</dbReference>
<dbReference type="SMART" id="SM00173">
    <property type="entry name" value="RAS"/>
    <property type="match status" value="1"/>
</dbReference>
<evidence type="ECO:0000256" key="2">
    <source>
        <dbReference type="ARBA" id="ARBA00022741"/>
    </source>
</evidence>
<gene>
    <name evidence="5" type="ORF">POCTA_138.1.T1100100</name>
</gene>
<dbReference type="SMART" id="SM00176">
    <property type="entry name" value="RAN"/>
    <property type="match status" value="1"/>
</dbReference>
<sequence>MMTHDYLFKYILVGDPGVGKTSVMLELVGKRFGQVQKDPLGEEFGTKFIQIDDLQIKLQLWDDLWSLRYKSIPTSFYRPAAGVLVVYDVTERQSFKNAELWIQEVKDQGSQTMIMILVGNKTDLESKRQVATEEGQQLATEQNILFIETSAKAGYHVDDTFFMISKEIIQKLKSNQIDLLNKVIVEFGRVIMFKTKIHCQIKGVIGDGQEGVVEQYQFICFTNKF</sequence>
<evidence type="ECO:0000313" key="6">
    <source>
        <dbReference type="Proteomes" id="UP000683925"/>
    </source>
</evidence>
<keyword evidence="3" id="KW-0342">GTP-binding</keyword>
<evidence type="ECO:0000256" key="4">
    <source>
        <dbReference type="ARBA" id="ARBA00023288"/>
    </source>
</evidence>
<keyword evidence="4" id="KW-0449">Lipoprotein</keyword>
<dbReference type="InterPro" id="IPR050209">
    <property type="entry name" value="Rab_GTPases_membrane_traffic"/>
</dbReference>
<dbReference type="InterPro" id="IPR005225">
    <property type="entry name" value="Small_GTP-bd"/>
</dbReference>
<organism evidence="5 6">
    <name type="scientific">Paramecium octaurelia</name>
    <dbReference type="NCBI Taxonomy" id="43137"/>
    <lineage>
        <taxon>Eukaryota</taxon>
        <taxon>Sar</taxon>
        <taxon>Alveolata</taxon>
        <taxon>Ciliophora</taxon>
        <taxon>Intramacronucleata</taxon>
        <taxon>Oligohymenophorea</taxon>
        <taxon>Peniculida</taxon>
        <taxon>Parameciidae</taxon>
        <taxon>Paramecium</taxon>
    </lineage>
</organism>
<dbReference type="GO" id="GO:0003924">
    <property type="term" value="F:GTPase activity"/>
    <property type="evidence" value="ECO:0007669"/>
    <property type="project" value="InterPro"/>
</dbReference>
<proteinExistence type="inferred from homology"/>
<evidence type="ECO:0000256" key="1">
    <source>
        <dbReference type="ARBA" id="ARBA00006270"/>
    </source>
</evidence>
<keyword evidence="6" id="KW-1185">Reference proteome</keyword>
<dbReference type="CDD" id="cd00154">
    <property type="entry name" value="Rab"/>
    <property type="match status" value="1"/>
</dbReference>
<dbReference type="OMA" id="WSLRYKS"/>
<dbReference type="EMBL" id="CAJJDP010000110">
    <property type="protein sequence ID" value="CAD8195891.1"/>
    <property type="molecule type" value="Genomic_DNA"/>
</dbReference>
<keyword evidence="2" id="KW-0547">Nucleotide-binding</keyword>
<dbReference type="GO" id="GO:0005525">
    <property type="term" value="F:GTP binding"/>
    <property type="evidence" value="ECO:0007669"/>
    <property type="project" value="UniProtKB-KW"/>
</dbReference>
<dbReference type="InterPro" id="IPR001806">
    <property type="entry name" value="Small_GTPase"/>
</dbReference>
<evidence type="ECO:0000313" key="5">
    <source>
        <dbReference type="EMBL" id="CAD8195891.1"/>
    </source>
</evidence>
<name>A0A8S1X4A9_PAROT</name>
<protein>
    <submittedName>
        <fullName evidence="5">Uncharacterized protein</fullName>
    </submittedName>
</protein>
<dbReference type="AlphaFoldDB" id="A0A8S1X4A9"/>
<dbReference type="SMART" id="SM00174">
    <property type="entry name" value="RHO"/>
    <property type="match status" value="1"/>
</dbReference>
<reference evidence="5" key="1">
    <citation type="submission" date="2021-01" db="EMBL/GenBank/DDBJ databases">
        <authorList>
            <consortium name="Genoscope - CEA"/>
            <person name="William W."/>
        </authorList>
    </citation>
    <scope>NUCLEOTIDE SEQUENCE</scope>
</reference>
<dbReference type="Proteomes" id="UP000683925">
    <property type="component" value="Unassembled WGS sequence"/>
</dbReference>
<dbReference type="Pfam" id="PF00071">
    <property type="entry name" value="Ras"/>
    <property type="match status" value="1"/>
</dbReference>
<accession>A0A8S1X4A9</accession>
<dbReference type="OrthoDB" id="10317373at2759"/>
<dbReference type="PROSITE" id="PS51421">
    <property type="entry name" value="RAS"/>
    <property type="match status" value="1"/>
</dbReference>
<evidence type="ECO:0000256" key="3">
    <source>
        <dbReference type="ARBA" id="ARBA00023134"/>
    </source>
</evidence>
<dbReference type="FunFam" id="3.40.50.300:FF:001129">
    <property type="entry name" value="ras-related protein Rab-44 isoform X2"/>
    <property type="match status" value="1"/>
</dbReference>
<dbReference type="NCBIfam" id="TIGR00231">
    <property type="entry name" value="small_GTP"/>
    <property type="match status" value="1"/>
</dbReference>
<comment type="caution">
    <text evidence="5">The sequence shown here is derived from an EMBL/GenBank/DDBJ whole genome shotgun (WGS) entry which is preliminary data.</text>
</comment>
<comment type="similarity">
    <text evidence="1">Belongs to the small GTPase superfamily. Rab family.</text>
</comment>
<dbReference type="SMART" id="SM00175">
    <property type="entry name" value="RAB"/>
    <property type="match status" value="1"/>
</dbReference>